<evidence type="ECO:0000256" key="4">
    <source>
        <dbReference type="ARBA" id="ARBA00022643"/>
    </source>
</evidence>
<dbReference type="Pfam" id="PF00881">
    <property type="entry name" value="Nitroreductase"/>
    <property type="match status" value="1"/>
</dbReference>
<comment type="similarity">
    <text evidence="2">Belongs to the nitroreductase family.</text>
</comment>
<name>A0A517DPU8_9FIRM</name>
<evidence type="ECO:0000259" key="6">
    <source>
        <dbReference type="Pfam" id="PF00881"/>
    </source>
</evidence>
<organism evidence="7 8">
    <name type="scientific">Sporomusa termitida</name>
    <dbReference type="NCBI Taxonomy" id="2377"/>
    <lineage>
        <taxon>Bacteria</taxon>
        <taxon>Bacillati</taxon>
        <taxon>Bacillota</taxon>
        <taxon>Negativicutes</taxon>
        <taxon>Selenomonadales</taxon>
        <taxon>Sporomusaceae</taxon>
        <taxon>Sporomusa</taxon>
    </lineage>
</organism>
<dbReference type="OrthoDB" id="9812105at2"/>
<keyword evidence="4" id="KW-0288">FMN</keyword>
<dbReference type="GO" id="GO:0016491">
    <property type="term" value="F:oxidoreductase activity"/>
    <property type="evidence" value="ECO:0007669"/>
    <property type="project" value="UniProtKB-KW"/>
</dbReference>
<sequence length="172" mass="19175">MSIFSLIKQRYSVRKYEDRPVEAAKLQQLLEAGRVAPSAHNNQPSRLLVVQEQAGLEKLRKGANVHGAPLAIIVAGDHDTAWVRPYDKKKSVDIDASIVTDHIILAATELGLGTLWVCYFDPVIIRQEFNIPDHLEPINIIGIGYAAGEAKSPDRHDEARKPLTEIVSWESY</sequence>
<keyword evidence="5 7" id="KW-0560">Oxidoreductase</keyword>
<gene>
    <name evidence="7" type="primary">albA</name>
    <name evidence="7" type="ORF">SPTER_05790</name>
</gene>
<evidence type="ECO:0000256" key="2">
    <source>
        <dbReference type="ARBA" id="ARBA00007118"/>
    </source>
</evidence>
<evidence type="ECO:0000256" key="3">
    <source>
        <dbReference type="ARBA" id="ARBA00022630"/>
    </source>
</evidence>
<keyword evidence="8" id="KW-1185">Reference proteome</keyword>
<dbReference type="InterPro" id="IPR029479">
    <property type="entry name" value="Nitroreductase"/>
</dbReference>
<evidence type="ECO:0000256" key="1">
    <source>
        <dbReference type="ARBA" id="ARBA00001917"/>
    </source>
</evidence>
<dbReference type="EC" id="1.3.3.13" evidence="7"/>
<keyword evidence="3" id="KW-0285">Flavoprotein</keyword>
<evidence type="ECO:0000313" key="8">
    <source>
        <dbReference type="Proteomes" id="UP000320776"/>
    </source>
</evidence>
<dbReference type="EMBL" id="CP036259">
    <property type="protein sequence ID" value="QDR79306.1"/>
    <property type="molecule type" value="Genomic_DNA"/>
</dbReference>
<dbReference type="AlphaFoldDB" id="A0A517DPU8"/>
<dbReference type="SUPFAM" id="SSF55469">
    <property type="entry name" value="FMN-dependent nitroreductase-like"/>
    <property type="match status" value="1"/>
</dbReference>
<dbReference type="CDD" id="cd20609">
    <property type="entry name" value="nitroreductase"/>
    <property type="match status" value="1"/>
</dbReference>
<dbReference type="RefSeq" id="WP_144348971.1">
    <property type="nucleotide sequence ID" value="NZ_CP036259.1"/>
</dbReference>
<dbReference type="PANTHER" id="PTHR43673:SF2">
    <property type="entry name" value="NITROREDUCTASE"/>
    <property type="match status" value="1"/>
</dbReference>
<dbReference type="InterPro" id="IPR000415">
    <property type="entry name" value="Nitroreductase-like"/>
</dbReference>
<proteinExistence type="inferred from homology"/>
<protein>
    <submittedName>
        <fullName evidence="7">Albonoursin synthase</fullName>
        <ecNumber evidence="7">1.3.3.13</ecNumber>
    </submittedName>
</protein>
<evidence type="ECO:0000256" key="5">
    <source>
        <dbReference type="ARBA" id="ARBA00023002"/>
    </source>
</evidence>
<accession>A0A517DPU8</accession>
<reference evidence="7 8" key="1">
    <citation type="submission" date="2019-02" db="EMBL/GenBank/DDBJ databases">
        <title>Closed genome of Sporomusa termitida DSM 4440.</title>
        <authorList>
            <person name="Poehlein A."/>
            <person name="Daniel R."/>
        </authorList>
    </citation>
    <scope>NUCLEOTIDE SEQUENCE [LARGE SCALE GENOMIC DNA]</scope>
    <source>
        <strain evidence="7 8">DSM 4440</strain>
    </source>
</reference>
<evidence type="ECO:0000313" key="7">
    <source>
        <dbReference type="EMBL" id="QDR79306.1"/>
    </source>
</evidence>
<dbReference type="Proteomes" id="UP000320776">
    <property type="component" value="Chromosome"/>
</dbReference>
<dbReference type="KEGG" id="sted:SPTER_05790"/>
<feature type="domain" description="Nitroreductase" evidence="6">
    <location>
        <begin position="7"/>
        <end position="61"/>
    </location>
</feature>
<dbReference type="Gene3D" id="3.40.109.10">
    <property type="entry name" value="NADH Oxidase"/>
    <property type="match status" value="1"/>
</dbReference>
<comment type="cofactor">
    <cofactor evidence="1">
        <name>FMN</name>
        <dbReference type="ChEBI" id="CHEBI:58210"/>
    </cofactor>
</comment>
<dbReference type="PANTHER" id="PTHR43673">
    <property type="entry name" value="NAD(P)H NITROREDUCTASE YDGI-RELATED"/>
    <property type="match status" value="1"/>
</dbReference>